<comment type="caution">
    <text evidence="2">The sequence shown here is derived from an EMBL/GenBank/DDBJ whole genome shotgun (WGS) entry which is preliminary data.</text>
</comment>
<gene>
    <name evidence="2" type="ORF">EXU48_23810</name>
</gene>
<name>A0ABY2DWI7_9MICO</name>
<dbReference type="RefSeq" id="WP_133110198.1">
    <property type="nucleotide sequence ID" value="NZ_SMNA01000020.1"/>
</dbReference>
<evidence type="ECO:0000256" key="1">
    <source>
        <dbReference type="SAM" id="MobiDB-lite"/>
    </source>
</evidence>
<proteinExistence type="predicted"/>
<dbReference type="EMBL" id="SMNA01000020">
    <property type="protein sequence ID" value="TDE88151.1"/>
    <property type="molecule type" value="Genomic_DNA"/>
</dbReference>
<dbReference type="Proteomes" id="UP000504882">
    <property type="component" value="Unassembled WGS sequence"/>
</dbReference>
<sequence length="433" mass="46733">MGVPLGHHLHTGATVGCDPISWFERGNLINNPSAFVMGLPAYGKSTLVRRMVLGLTGYGVMPLVLGDLKPDYVDLVEALGGQVVRYGPGRAKINILDPGEATAAAARLTGQARIEVLADAHQRRLEMVVALSNIWRKRPPESISVQILDRALHVLDDTTDRIPVLGDLLKVIQDGPESVRAVAVDRGDKNRYQEITRDIEVDLVGFTSGAAFGDMFSGHTTTPLHLDRPAVFDVSSLGEAQADVKAAALLSCWSYGFGAVNIANALADAGLEPQRHYFIVMDELWQALRAGEGMVDRVDALTRLNRQKGVGQVMISHTMSDLAALPELDQKKARGFVERSGMVILGALPEDEMPRLSGAIKLARAEQDLLTSWTTPTSWGSSADTEASPPPGRGKFLIKVGGRPGIPLNVALTSVEQGLHNTNKRWNLGRRPA</sequence>
<reference evidence="2 3" key="1">
    <citation type="submission" date="2019-03" db="EMBL/GenBank/DDBJ databases">
        <title>Genomic features of bacteria from cold environments.</title>
        <authorList>
            <person name="Shen L."/>
        </authorList>
    </citation>
    <scope>NUCLEOTIDE SEQUENCE [LARGE SCALE GENOMIC DNA]</scope>
    <source>
        <strain evidence="3">T3246-1</strain>
    </source>
</reference>
<protein>
    <submittedName>
        <fullName evidence="2">ATP/GTP-binding protein</fullName>
    </submittedName>
</protein>
<dbReference type="Gene3D" id="3.40.50.300">
    <property type="entry name" value="P-loop containing nucleotide triphosphate hydrolases"/>
    <property type="match status" value="2"/>
</dbReference>
<evidence type="ECO:0000313" key="2">
    <source>
        <dbReference type="EMBL" id="TDE88151.1"/>
    </source>
</evidence>
<feature type="compositionally biased region" description="Low complexity" evidence="1">
    <location>
        <begin position="373"/>
        <end position="382"/>
    </location>
</feature>
<organism evidence="2 3">
    <name type="scientific">Occultella glacieicola</name>
    <dbReference type="NCBI Taxonomy" id="2518684"/>
    <lineage>
        <taxon>Bacteria</taxon>
        <taxon>Bacillati</taxon>
        <taxon>Actinomycetota</taxon>
        <taxon>Actinomycetes</taxon>
        <taxon>Micrococcales</taxon>
        <taxon>Ruaniaceae</taxon>
        <taxon>Occultella</taxon>
    </lineage>
</organism>
<dbReference type="InterPro" id="IPR027417">
    <property type="entry name" value="P-loop_NTPase"/>
</dbReference>
<accession>A0ABY2DWI7</accession>
<feature type="region of interest" description="Disordered" evidence="1">
    <location>
        <begin position="373"/>
        <end position="393"/>
    </location>
</feature>
<evidence type="ECO:0000313" key="3">
    <source>
        <dbReference type="Proteomes" id="UP000504882"/>
    </source>
</evidence>
<keyword evidence="3" id="KW-1185">Reference proteome</keyword>
<dbReference type="SUPFAM" id="SSF52540">
    <property type="entry name" value="P-loop containing nucleoside triphosphate hydrolases"/>
    <property type="match status" value="1"/>
</dbReference>